<keyword evidence="1" id="KW-1133">Transmembrane helix</keyword>
<gene>
    <name evidence="2" type="ORF">BGE01nite_26450</name>
</gene>
<proteinExistence type="predicted"/>
<feature type="transmembrane region" description="Helical" evidence="1">
    <location>
        <begin position="136"/>
        <end position="154"/>
    </location>
</feature>
<evidence type="ECO:0000313" key="3">
    <source>
        <dbReference type="Proteomes" id="UP000321577"/>
    </source>
</evidence>
<dbReference type="AlphaFoldDB" id="A0A512M9D3"/>
<sequence length="293" mass="31602">MDFLALNMPDLGGTVESVKNAISSQGMNAWGLAIVAFFAGLAVARGIVSQMLMMVTLAISVMAGLFVFQHRTDVFGAYASNMTTNTLLGLSGAAAVLTYFLVRGLVNFVAGFGIISLLASFTGWKAGLLSLVPSGVVVWLGAMVMRLLGSVYSLENANVELQGKGVKSEFGQWISEMAQKIDRTSVGSFVEKLDPYDMRARANLARLLILWPDGRVWQQLASRGQDTANALNHPEIAALGQDAKVRQAIERQDFAGLMQLPQVARAAANPQLEPFLKTLVLEEAMDTVVYKAR</sequence>
<organism evidence="2 3">
    <name type="scientific">Brevifollis gellanilyticus</name>
    <dbReference type="NCBI Taxonomy" id="748831"/>
    <lineage>
        <taxon>Bacteria</taxon>
        <taxon>Pseudomonadati</taxon>
        <taxon>Verrucomicrobiota</taxon>
        <taxon>Verrucomicrobiia</taxon>
        <taxon>Verrucomicrobiales</taxon>
        <taxon>Verrucomicrobiaceae</taxon>
    </lineage>
</organism>
<name>A0A512M9D3_9BACT</name>
<evidence type="ECO:0000313" key="2">
    <source>
        <dbReference type="EMBL" id="GEP43354.1"/>
    </source>
</evidence>
<keyword evidence="1" id="KW-0472">Membrane</keyword>
<feature type="transmembrane region" description="Helical" evidence="1">
    <location>
        <begin position="51"/>
        <end position="69"/>
    </location>
</feature>
<dbReference type="OrthoDB" id="186932at2"/>
<dbReference type="Proteomes" id="UP000321577">
    <property type="component" value="Unassembled WGS sequence"/>
</dbReference>
<dbReference type="RefSeq" id="WP_146850932.1">
    <property type="nucleotide sequence ID" value="NZ_BKAG01000017.1"/>
</dbReference>
<keyword evidence="1" id="KW-0812">Transmembrane</keyword>
<protein>
    <submittedName>
        <fullName evidence="2">Uncharacterized protein</fullName>
    </submittedName>
</protein>
<reference evidence="2 3" key="1">
    <citation type="submission" date="2019-07" db="EMBL/GenBank/DDBJ databases">
        <title>Whole genome shotgun sequence of Brevifollis gellanilyticus NBRC 108608.</title>
        <authorList>
            <person name="Hosoyama A."/>
            <person name="Uohara A."/>
            <person name="Ohji S."/>
            <person name="Ichikawa N."/>
        </authorList>
    </citation>
    <scope>NUCLEOTIDE SEQUENCE [LARGE SCALE GENOMIC DNA]</scope>
    <source>
        <strain evidence="2 3">NBRC 108608</strain>
    </source>
</reference>
<comment type="caution">
    <text evidence="2">The sequence shown here is derived from an EMBL/GenBank/DDBJ whole genome shotgun (WGS) entry which is preliminary data.</text>
</comment>
<accession>A0A512M9D3</accession>
<dbReference type="EMBL" id="BKAG01000017">
    <property type="protein sequence ID" value="GEP43354.1"/>
    <property type="molecule type" value="Genomic_DNA"/>
</dbReference>
<evidence type="ECO:0000256" key="1">
    <source>
        <dbReference type="SAM" id="Phobius"/>
    </source>
</evidence>
<keyword evidence="3" id="KW-1185">Reference proteome</keyword>